<keyword evidence="2" id="KW-0863">Zinc-finger</keyword>
<feature type="domain" description="CCHC-type" evidence="4">
    <location>
        <begin position="388"/>
        <end position="401"/>
    </location>
</feature>
<dbReference type="PROSITE" id="PS50158">
    <property type="entry name" value="ZF_CCHC"/>
    <property type="match status" value="1"/>
</dbReference>
<proteinExistence type="predicted"/>
<dbReference type="OrthoDB" id="5535068at2759"/>
<gene>
    <name evidence="5" type="ORF">D9615_008560</name>
</gene>
<sequence length="1115" mass="124971">MFTGLLPSPRSRDAPEIFKGSYKQVKKFLKRFNDLCTAFNVDPAERCNRIADYCSYDVSQLITSLPSCEAQDWTTLQKDILNYYDAELRDSKYNIPNLKILVTKWAGRAINSLSRWKKYQRAFITIAGRLLKEQTISSEEQACYFWEGINCSLRRDIEHRVMAANPTLSLKKAIPMALVIDAVEKLYERNRFDRHLISSKSRKFKAEDTDSSSDDSNLESSEEEIRKKKQSFKKKRTTKKKVHHDSSSDSSSDSDSDEEEPGRSRITKRKASKESPPMKSFKVPKPVTNPKSEVDDLIDQLGNLSLDDPKYGLLYFKAYKLDNMVKECFPLPLIKTPTTGPNQLPLMNSHPRMQPPREPYASANPPTNIQQPLPPHMMGQGPRPPLMCYGCGKTGHTLRDCVELQNRIQKGDLKRDDYGRITFKDGTVVRRGGDETIIAAADRHNQIYATSHFISIGANKYTTFERAAHIYEMNSEDSDDEADVFALDRDPRRMTTRARKDAVNNVTKLSQKGKEPQQQDKSLQPEAGASTRAHPQYDRVPLEDVSQVPIDAQQPRMVVPPEDVSMEETPTIPQNLNLHKAPQALPTINKPHPKPRVPIRQSQVSAQMVDKQVVTQILNTPLTLSLGEILASSREVADDLMDSVKRKNPPIPQMPQMLQIPQIPQMPQIPQIPQMPSAAAAIHTVTLSNSSTGNLIRIPLKVGGQMALGIIDTGSELNVINRKIIRSLTGTPLDPELGMITQEPGGNIIDTNAPFDALGITEEFWEPIEQLDPMHIILDDENLPSQGSVPTPSQISENVQGMMNTVSREIEFPGPDLFNSAAEASEETESMELSIEAQKVIESRSRRDCLTQKVTDLPYLRTLRKLKLRCVLRPGMSNRRPLILNYVITPKSGRRRRYGQKHNQERALLPERTVQSCNNTHLSTPSPIHSDSLEDTKFQADTKDSISAVTSVLLPIETSPPFETNPTSLYLAVTQSTTANDSTTNYTNNIAQDTITYNDSNDINTAANDSCIYANLPRTPNDYVSTIANLEPLTPGEAVILMSPLHAFHTDPVNGTIIENTSPGAPPNTSESNLLSFLASTHNTTLSCRILLQYRNFLCMCFLISLSKWISSYRL</sequence>
<organism evidence="5 6">
    <name type="scientific">Tricholomella constricta</name>
    <dbReference type="NCBI Taxonomy" id="117010"/>
    <lineage>
        <taxon>Eukaryota</taxon>
        <taxon>Fungi</taxon>
        <taxon>Dikarya</taxon>
        <taxon>Basidiomycota</taxon>
        <taxon>Agaricomycotina</taxon>
        <taxon>Agaricomycetes</taxon>
        <taxon>Agaricomycetidae</taxon>
        <taxon>Agaricales</taxon>
        <taxon>Tricholomatineae</taxon>
        <taxon>Lyophyllaceae</taxon>
        <taxon>Tricholomella</taxon>
    </lineage>
</organism>
<feature type="compositionally biased region" description="Basic residues" evidence="3">
    <location>
        <begin position="227"/>
        <end position="243"/>
    </location>
</feature>
<name>A0A8H5H3V5_9AGAR</name>
<evidence type="ECO:0000256" key="3">
    <source>
        <dbReference type="SAM" id="MobiDB-lite"/>
    </source>
</evidence>
<comment type="caution">
    <text evidence="5">The sequence shown here is derived from an EMBL/GenBank/DDBJ whole genome shotgun (WGS) entry which is preliminary data.</text>
</comment>
<keyword evidence="2" id="KW-0479">Metal-binding</keyword>
<evidence type="ECO:0000256" key="2">
    <source>
        <dbReference type="PROSITE-ProRule" id="PRU00047"/>
    </source>
</evidence>
<dbReference type="GO" id="GO:0008270">
    <property type="term" value="F:zinc ion binding"/>
    <property type="evidence" value="ECO:0007669"/>
    <property type="project" value="UniProtKB-KW"/>
</dbReference>
<keyword evidence="2" id="KW-0862">Zinc</keyword>
<evidence type="ECO:0000259" key="4">
    <source>
        <dbReference type="PROSITE" id="PS50158"/>
    </source>
</evidence>
<evidence type="ECO:0000313" key="6">
    <source>
        <dbReference type="Proteomes" id="UP000565441"/>
    </source>
</evidence>
<dbReference type="SUPFAM" id="SSF57756">
    <property type="entry name" value="Retrovirus zinc finger-like domains"/>
    <property type="match status" value="1"/>
</dbReference>
<feature type="region of interest" description="Disordered" evidence="3">
    <location>
        <begin position="487"/>
        <end position="540"/>
    </location>
</feature>
<feature type="region of interest" description="Disordered" evidence="3">
    <location>
        <begin position="203"/>
        <end position="291"/>
    </location>
</feature>
<dbReference type="AlphaFoldDB" id="A0A8H5H3V5"/>
<evidence type="ECO:0000256" key="1">
    <source>
        <dbReference type="ARBA" id="ARBA00022664"/>
    </source>
</evidence>
<feature type="compositionally biased region" description="Basic and acidic residues" evidence="3">
    <location>
        <begin position="487"/>
        <end position="502"/>
    </location>
</feature>
<dbReference type="InterPro" id="IPR001878">
    <property type="entry name" value="Znf_CCHC"/>
</dbReference>
<dbReference type="GO" id="GO:0003676">
    <property type="term" value="F:nucleic acid binding"/>
    <property type="evidence" value="ECO:0007669"/>
    <property type="project" value="InterPro"/>
</dbReference>
<keyword evidence="1" id="KW-0507">mRNA processing</keyword>
<dbReference type="Proteomes" id="UP000565441">
    <property type="component" value="Unassembled WGS sequence"/>
</dbReference>
<dbReference type="InterPro" id="IPR036875">
    <property type="entry name" value="Znf_CCHC_sf"/>
</dbReference>
<keyword evidence="6" id="KW-1185">Reference proteome</keyword>
<protein>
    <recommendedName>
        <fullName evidence="4">CCHC-type domain-containing protein</fullName>
    </recommendedName>
</protein>
<feature type="region of interest" description="Disordered" evidence="3">
    <location>
        <begin position="349"/>
        <end position="371"/>
    </location>
</feature>
<reference evidence="5 6" key="1">
    <citation type="journal article" date="2020" name="ISME J.">
        <title>Uncovering the hidden diversity of litter-decomposition mechanisms in mushroom-forming fungi.</title>
        <authorList>
            <person name="Floudas D."/>
            <person name="Bentzer J."/>
            <person name="Ahren D."/>
            <person name="Johansson T."/>
            <person name="Persson P."/>
            <person name="Tunlid A."/>
        </authorList>
    </citation>
    <scope>NUCLEOTIDE SEQUENCE [LARGE SCALE GENOMIC DNA]</scope>
    <source>
        <strain evidence="5 6">CBS 661.87</strain>
    </source>
</reference>
<dbReference type="GO" id="GO:0006397">
    <property type="term" value="P:mRNA processing"/>
    <property type="evidence" value="ECO:0007669"/>
    <property type="project" value="UniProtKB-KW"/>
</dbReference>
<accession>A0A8H5H3V5</accession>
<evidence type="ECO:0000313" key="5">
    <source>
        <dbReference type="EMBL" id="KAF5376232.1"/>
    </source>
</evidence>
<feature type="compositionally biased region" description="Acidic residues" evidence="3">
    <location>
        <begin position="209"/>
        <end position="222"/>
    </location>
</feature>
<dbReference type="EMBL" id="JAACJP010000029">
    <property type="protein sequence ID" value="KAF5376232.1"/>
    <property type="molecule type" value="Genomic_DNA"/>
</dbReference>